<dbReference type="Proteomes" id="UP000281028">
    <property type="component" value="Unassembled WGS sequence"/>
</dbReference>
<keyword evidence="2" id="KW-1185">Reference proteome</keyword>
<sequence>MAAYNNDDIIRYTEGEMLPEERSRFAAAMAADPSLAAAVEEYKLLKITLEQRLPPDAAADALRRQLTQQRAIHFKKNNRLSAVRKYLTGIAAAAVVLLAIVLTRQHRGKDLLALYGQVEMQVSAERGSNQDSLLQAAALYFNEHDYTKTLPLLHQYIAADSSNQAAWFYRGVASLRNGDAAGLPDLEKVSNGGSVFRYDAAFQIALWYAIQQQPAKAKEWLQKIPADAAIAGKASALRKDLP</sequence>
<dbReference type="AlphaFoldDB" id="A0A433WFY3"/>
<reference evidence="1" key="1">
    <citation type="submission" date="2020-05" db="EMBL/GenBank/DDBJ databases">
        <title>Chitinophaga laudate sp. nov., isolated from a tropical peat swamp.</title>
        <authorList>
            <person name="Goh C.B.S."/>
            <person name="Lee M.S."/>
            <person name="Parimannan S."/>
            <person name="Pasbakhsh P."/>
            <person name="Yule C.M."/>
            <person name="Rajandas H."/>
            <person name="Loke S."/>
            <person name="Croft L."/>
            <person name="Tan J.B.L."/>
        </authorList>
    </citation>
    <scope>NUCLEOTIDE SEQUENCE</scope>
    <source>
        <strain evidence="1">Mgbs1</strain>
    </source>
</reference>
<dbReference type="EMBL" id="RIAR02000001">
    <property type="protein sequence ID" value="NSL90073.1"/>
    <property type="molecule type" value="Genomic_DNA"/>
</dbReference>
<evidence type="ECO:0000313" key="1">
    <source>
        <dbReference type="EMBL" id="NSL90073.1"/>
    </source>
</evidence>
<comment type="caution">
    <text evidence="1">The sequence shown here is derived from an EMBL/GenBank/DDBJ whole genome shotgun (WGS) entry which is preliminary data.</text>
</comment>
<evidence type="ECO:0000313" key="2">
    <source>
        <dbReference type="Proteomes" id="UP000281028"/>
    </source>
</evidence>
<dbReference type="Gene3D" id="1.25.40.10">
    <property type="entry name" value="Tetratricopeptide repeat domain"/>
    <property type="match status" value="1"/>
</dbReference>
<dbReference type="InterPro" id="IPR011990">
    <property type="entry name" value="TPR-like_helical_dom_sf"/>
</dbReference>
<accession>A0A433WFY3</accession>
<organism evidence="1 2">
    <name type="scientific">Chitinophaga solisilvae</name>
    <dbReference type="NCBI Taxonomy" id="1233460"/>
    <lineage>
        <taxon>Bacteria</taxon>
        <taxon>Pseudomonadati</taxon>
        <taxon>Bacteroidota</taxon>
        <taxon>Chitinophagia</taxon>
        <taxon>Chitinophagales</taxon>
        <taxon>Chitinophagaceae</taxon>
        <taxon>Chitinophaga</taxon>
    </lineage>
</organism>
<dbReference type="SUPFAM" id="SSF48452">
    <property type="entry name" value="TPR-like"/>
    <property type="match status" value="1"/>
</dbReference>
<protein>
    <submittedName>
        <fullName evidence="1">Uncharacterized protein</fullName>
    </submittedName>
</protein>
<dbReference type="OrthoDB" id="1091348at2"/>
<gene>
    <name evidence="1" type="ORF">ECE50_024775</name>
</gene>
<name>A0A433WFY3_9BACT</name>
<proteinExistence type="predicted"/>